<dbReference type="EMBL" id="JARACI010000786">
    <property type="protein sequence ID" value="MDD9206124.1"/>
    <property type="molecule type" value="Genomic_DNA"/>
</dbReference>
<keyword evidence="3" id="KW-0808">Transferase</keyword>
<name>A0ABT5TXX8_9MICO</name>
<protein>
    <recommendedName>
        <fullName evidence="1">D-inositol 3-phosphate glycosyltransferase</fullName>
    </recommendedName>
</protein>
<evidence type="ECO:0000256" key="1">
    <source>
        <dbReference type="ARBA" id="ARBA00021292"/>
    </source>
</evidence>
<evidence type="ECO:0000313" key="5">
    <source>
        <dbReference type="EMBL" id="MDD9206124.1"/>
    </source>
</evidence>
<evidence type="ECO:0000256" key="2">
    <source>
        <dbReference type="ARBA" id="ARBA00022676"/>
    </source>
</evidence>
<feature type="domain" description="Glycosyltransferase subfamily 4-like N-terminal" evidence="4">
    <location>
        <begin position="7"/>
        <end position="162"/>
    </location>
</feature>
<dbReference type="CDD" id="cd03801">
    <property type="entry name" value="GT4_PimA-like"/>
    <property type="match status" value="2"/>
</dbReference>
<dbReference type="PANTHER" id="PTHR45947">
    <property type="entry name" value="SULFOQUINOVOSYL TRANSFERASE SQD2"/>
    <property type="match status" value="1"/>
</dbReference>
<dbReference type="Gene3D" id="3.40.50.2000">
    <property type="entry name" value="Glycogen Phosphorylase B"/>
    <property type="match status" value="4"/>
</dbReference>
<dbReference type="InterPro" id="IPR028098">
    <property type="entry name" value="Glyco_trans_4-like_N"/>
</dbReference>
<accession>A0ABT5TXX8</accession>
<evidence type="ECO:0000259" key="4">
    <source>
        <dbReference type="Pfam" id="PF13439"/>
    </source>
</evidence>
<keyword evidence="6" id="KW-1185">Reference proteome</keyword>
<reference evidence="5" key="1">
    <citation type="submission" date="2023-02" db="EMBL/GenBank/DDBJ databases">
        <title>Georgenia sp.10Sc9-8, isolated from a soil sample collected from the Taklamakan desert.</title>
        <authorList>
            <person name="Liu S."/>
        </authorList>
    </citation>
    <scope>NUCLEOTIDE SEQUENCE</scope>
    <source>
        <strain evidence="5">10Sc9-8</strain>
    </source>
</reference>
<keyword evidence="2" id="KW-0328">Glycosyltransferase</keyword>
<gene>
    <name evidence="5" type="ORF">PU560_06525</name>
</gene>
<feature type="domain" description="Glycosyltransferase subfamily 4-like N-terminal" evidence="4">
    <location>
        <begin position="380"/>
        <end position="531"/>
    </location>
</feature>
<sequence>MGELRPSGMERMLVAASAHFAEQGVSATILGQGASHPYAVALEDSGYDVVLLPQRVSSVAGIRALRSLVHERDIDVVHIHTESDYLRTVLAIRAASGSRLPVVRTVHNVFAATGVWRAKRYAQARLADPLVAAVLAPSDDVAENERSYARTATVIWNWVDDAFFALSGNRGGDEHRRPTAVIVGNCSPIKRHELALEAVLSAGYDLIHLGGEEGADTTERRTLDALERDGRLLMRGVHDTTDALRRGDVFLMPSRHEGMGVALAEALVAGVPALVSKAPGLRWAARFPHVRMLDDDDWASALLQALPAATPSAVTPIDFSAARGADQYAALYRNVTVSRRRAARDRDRWRAPRRTAPGARRRRVAIVQPWLPQYREPFYRALIARAEAQGVGVDVFYGDPPPEWRERKDTVAPPYATHLPTRVVPVAGRSLLMKRVRGHLDARRYDLLVLEQAVRNVETYRLLLGRTPLAFWGHGRTYTVPVTRGQEAVKQWLTRRGTWFFAYTPGGADAVVTAGFPADRVSVVMNSVDTTELGTALTSLSPEDVRVFRAEHRLQDRTAVFLGGLDEAKRLPFLLEAARLAHEQDSRFRLVVGGAGEQRALIEAAAREHDHIRYLGPAHGRTKALALASAQVIAMPGRVGLVAVDSFVAGRPVVTTSWPWHAPEFEYLEHDSNAVIATDDVTEYARELLTVLSDHPRLDRLQASCLRSAEEYGTAPMADRFLDGLLAALERLA</sequence>
<evidence type="ECO:0000256" key="3">
    <source>
        <dbReference type="ARBA" id="ARBA00022679"/>
    </source>
</evidence>
<dbReference type="Pfam" id="PF13439">
    <property type="entry name" value="Glyco_transf_4"/>
    <property type="match status" value="2"/>
</dbReference>
<comment type="caution">
    <text evidence="5">The sequence shown here is derived from an EMBL/GenBank/DDBJ whole genome shotgun (WGS) entry which is preliminary data.</text>
</comment>
<dbReference type="Pfam" id="PF13692">
    <property type="entry name" value="Glyco_trans_1_4"/>
    <property type="match status" value="2"/>
</dbReference>
<dbReference type="Proteomes" id="UP001165561">
    <property type="component" value="Unassembled WGS sequence"/>
</dbReference>
<organism evidence="5 6">
    <name type="scientific">Georgenia halotolerans</name>
    <dbReference type="NCBI Taxonomy" id="3028317"/>
    <lineage>
        <taxon>Bacteria</taxon>
        <taxon>Bacillati</taxon>
        <taxon>Actinomycetota</taxon>
        <taxon>Actinomycetes</taxon>
        <taxon>Micrococcales</taxon>
        <taxon>Bogoriellaceae</taxon>
        <taxon>Georgenia</taxon>
    </lineage>
</organism>
<dbReference type="PANTHER" id="PTHR45947:SF3">
    <property type="entry name" value="SULFOQUINOVOSYL TRANSFERASE SQD2"/>
    <property type="match status" value="1"/>
</dbReference>
<dbReference type="InterPro" id="IPR050194">
    <property type="entry name" value="Glycosyltransferase_grp1"/>
</dbReference>
<proteinExistence type="predicted"/>
<evidence type="ECO:0000313" key="6">
    <source>
        <dbReference type="Proteomes" id="UP001165561"/>
    </source>
</evidence>
<dbReference type="SUPFAM" id="SSF53756">
    <property type="entry name" value="UDP-Glycosyltransferase/glycogen phosphorylase"/>
    <property type="match status" value="2"/>
</dbReference>